<evidence type="ECO:0000313" key="3">
    <source>
        <dbReference type="Proteomes" id="UP001318321"/>
    </source>
</evidence>
<dbReference type="SUPFAM" id="SSF55154">
    <property type="entry name" value="CYTH-like phosphatases"/>
    <property type="match status" value="1"/>
</dbReference>
<protein>
    <submittedName>
        <fullName evidence="2">CYTH domain-containing protein</fullName>
    </submittedName>
</protein>
<evidence type="ECO:0000313" key="2">
    <source>
        <dbReference type="EMBL" id="NIC05034.1"/>
    </source>
</evidence>
<feature type="domain" description="CYTH" evidence="1">
    <location>
        <begin position="2"/>
        <end position="200"/>
    </location>
</feature>
<proteinExistence type="predicted"/>
<reference evidence="2 3" key="1">
    <citation type="submission" date="2020-03" db="EMBL/GenBank/DDBJ databases">
        <title>Identification of Halomonas strains.</title>
        <authorList>
            <person name="Xiao Z."/>
            <person name="Dong F."/>
            <person name="Wang Z."/>
            <person name="Zhao J.-Y."/>
        </authorList>
    </citation>
    <scope>NUCLEOTIDE SEQUENCE [LARGE SCALE GENOMIC DNA]</scope>
    <source>
        <strain evidence="2 3">DX6</strain>
    </source>
</reference>
<dbReference type="InterPro" id="IPR023577">
    <property type="entry name" value="CYTH_domain"/>
</dbReference>
<dbReference type="PROSITE" id="PS51707">
    <property type="entry name" value="CYTH"/>
    <property type="match status" value="1"/>
</dbReference>
<dbReference type="CDD" id="cd07756">
    <property type="entry name" value="CYTH-like_Pase_CHAD"/>
    <property type="match status" value="1"/>
</dbReference>
<dbReference type="Gene3D" id="2.40.320.10">
    <property type="entry name" value="Hypothetical Protein Pfu-838710-001"/>
    <property type="match status" value="1"/>
</dbReference>
<gene>
    <name evidence="2" type="ORF">HBJ55_06315</name>
</gene>
<dbReference type="PANTHER" id="PTHR39569:SF1">
    <property type="entry name" value="INORGANIC TRIPHOSPHATASE"/>
    <property type="match status" value="1"/>
</dbReference>
<dbReference type="Proteomes" id="UP001318321">
    <property type="component" value="Unassembled WGS sequence"/>
</dbReference>
<dbReference type="RefSeq" id="WP_167112141.1">
    <property type="nucleotide sequence ID" value="NZ_JAAQTO010000013.1"/>
</dbReference>
<dbReference type="SMART" id="SM01118">
    <property type="entry name" value="CYTH"/>
    <property type="match status" value="1"/>
</dbReference>
<dbReference type="EMBL" id="JAAQTO010000013">
    <property type="protein sequence ID" value="NIC05034.1"/>
    <property type="molecule type" value="Genomic_DNA"/>
</dbReference>
<comment type="caution">
    <text evidence="2">The sequence shown here is derived from an EMBL/GenBank/DDBJ whole genome shotgun (WGS) entry which is preliminary data.</text>
</comment>
<accession>A0ABX0PUA8</accession>
<evidence type="ECO:0000259" key="1">
    <source>
        <dbReference type="PROSITE" id="PS51707"/>
    </source>
</evidence>
<dbReference type="PANTHER" id="PTHR39569">
    <property type="entry name" value="INORGANIC TRIPHOSPHATASE"/>
    <property type="match status" value="1"/>
</dbReference>
<name>A0ABX0PUA8_9GAMM</name>
<organism evidence="2 3">
    <name type="scientific">Billgrantia bachuensis</name>
    <dbReference type="NCBI Taxonomy" id="2717286"/>
    <lineage>
        <taxon>Bacteria</taxon>
        <taxon>Pseudomonadati</taxon>
        <taxon>Pseudomonadota</taxon>
        <taxon>Gammaproteobacteria</taxon>
        <taxon>Oceanospirillales</taxon>
        <taxon>Halomonadaceae</taxon>
        <taxon>Billgrantia</taxon>
    </lineage>
</organism>
<sequence>MSHEIEMKLALGEMGTERLLQHPFLRGGVDGAQRLANTYYDTPGGELETARVALRLRRRDDSWVQTLKTSGEGSGGYSRRREWEWPVADGSLDRAGLAELPPMAALGTDVLAQLEPRFTTDFERRLWCLELAEATIEVALDQGEIRAAGRRVPICELELELKDGDPQALWSLALAFAETVPLRPADASKAARGSALLSGHWKLPEESGESEWLHRAILALDALTDTGNDGWKAAAREALQMLGEDGHDEAGRLVAMLDQDDWLSVDFGRTALKLAHRLTP</sequence>
<dbReference type="InterPro" id="IPR039013">
    <property type="entry name" value="YgiF"/>
</dbReference>
<dbReference type="InterPro" id="IPR033469">
    <property type="entry name" value="CYTH-like_dom_sf"/>
</dbReference>
<dbReference type="Pfam" id="PF01928">
    <property type="entry name" value="CYTH"/>
    <property type="match status" value="1"/>
</dbReference>
<keyword evidence="3" id="KW-1185">Reference proteome</keyword>